<comment type="caution">
    <text evidence="3">The sequence shown here is derived from an EMBL/GenBank/DDBJ whole genome shotgun (WGS) entry which is preliminary data.</text>
</comment>
<dbReference type="Pfam" id="PF00180">
    <property type="entry name" value="Iso_dh"/>
    <property type="match status" value="1"/>
</dbReference>
<dbReference type="InterPro" id="IPR024084">
    <property type="entry name" value="IsoPropMal-DH-like_dom"/>
</dbReference>
<evidence type="ECO:0000313" key="3">
    <source>
        <dbReference type="EMBL" id="KAF5254312.1"/>
    </source>
</evidence>
<dbReference type="EMBL" id="JABEVY010000022">
    <property type="protein sequence ID" value="KAF5254312.1"/>
    <property type="molecule type" value="Genomic_DNA"/>
</dbReference>
<sequence>MSGRSIDANAAPLTDETLAAVKGAYAVLLGGPELGTGAVRPQNGLLKLRKRMGTYGGLRPYFLTLNSLVDASPCMAWWWLMTTRQQTDSKIMVMRLTHIE</sequence>
<proteinExistence type="inferred from homology"/>
<evidence type="ECO:0000259" key="2">
    <source>
        <dbReference type="Pfam" id="PF00180"/>
    </source>
</evidence>
<dbReference type="Proteomes" id="UP000573603">
    <property type="component" value="Unassembled WGS sequence"/>
</dbReference>
<gene>
    <name evidence="3" type="ORF">FANTH_914</name>
</gene>
<feature type="domain" description="Isopropylmalate dehydrogenase-like" evidence="2">
    <location>
        <begin position="2"/>
        <end position="85"/>
    </location>
</feature>
<dbReference type="Gene3D" id="3.40.718.10">
    <property type="entry name" value="Isopropylmalate Dehydrogenase"/>
    <property type="match status" value="1"/>
</dbReference>
<organism evidence="3 4">
    <name type="scientific">Fusarium anthophilum</name>
    <dbReference type="NCBI Taxonomy" id="48485"/>
    <lineage>
        <taxon>Eukaryota</taxon>
        <taxon>Fungi</taxon>
        <taxon>Dikarya</taxon>
        <taxon>Ascomycota</taxon>
        <taxon>Pezizomycotina</taxon>
        <taxon>Sordariomycetes</taxon>
        <taxon>Hypocreomycetidae</taxon>
        <taxon>Hypocreales</taxon>
        <taxon>Nectriaceae</taxon>
        <taxon>Fusarium</taxon>
        <taxon>Fusarium fujikuroi species complex</taxon>
    </lineage>
</organism>
<comment type="similarity">
    <text evidence="1">Belongs to the isocitrate and isopropylmalate dehydrogenases family.</text>
</comment>
<accession>A0A8H4ZXY3</accession>
<dbReference type="AlphaFoldDB" id="A0A8H4ZXY3"/>
<evidence type="ECO:0000256" key="1">
    <source>
        <dbReference type="ARBA" id="ARBA00007769"/>
    </source>
</evidence>
<reference evidence="3 4" key="1">
    <citation type="journal article" date="2020" name="BMC Genomics">
        <title>Correction to: Identification and distribution of gene clusters required for synthesis of sphingolipid metabolism inhibitors in diverse species of the filamentous fungus Fusarium.</title>
        <authorList>
            <person name="Kim H.S."/>
            <person name="Lohmar J.M."/>
            <person name="Busman M."/>
            <person name="Brown D.W."/>
            <person name="Naumann T.A."/>
            <person name="Divon H.H."/>
            <person name="Lysoe E."/>
            <person name="Uhlig S."/>
            <person name="Proctor R.H."/>
        </authorList>
    </citation>
    <scope>NUCLEOTIDE SEQUENCE [LARGE SCALE GENOMIC DNA]</scope>
    <source>
        <strain evidence="3 4">NRRL 25214</strain>
    </source>
</reference>
<protein>
    <recommendedName>
        <fullName evidence="2">Isopropylmalate dehydrogenase-like domain-containing protein</fullName>
    </recommendedName>
</protein>
<dbReference type="SUPFAM" id="SSF53659">
    <property type="entry name" value="Isocitrate/Isopropylmalate dehydrogenase-like"/>
    <property type="match status" value="1"/>
</dbReference>
<name>A0A8H4ZXY3_9HYPO</name>
<keyword evidence="4" id="KW-1185">Reference proteome</keyword>
<evidence type="ECO:0000313" key="4">
    <source>
        <dbReference type="Proteomes" id="UP000573603"/>
    </source>
</evidence>